<evidence type="ECO:0000313" key="5">
    <source>
        <dbReference type="Proteomes" id="UP000574390"/>
    </source>
</evidence>
<proteinExistence type="predicted"/>
<dbReference type="Proteomes" id="UP000574390">
    <property type="component" value="Unassembled WGS sequence"/>
</dbReference>
<keyword evidence="1" id="KW-0863">Zinc-finger</keyword>
<dbReference type="InterPro" id="IPR001878">
    <property type="entry name" value="Znf_CCHC"/>
</dbReference>
<dbReference type="EMBL" id="JABANM010007196">
    <property type="protein sequence ID" value="KAF4744667.1"/>
    <property type="molecule type" value="Genomic_DNA"/>
</dbReference>
<evidence type="ECO:0000313" key="4">
    <source>
        <dbReference type="EMBL" id="KAF4744667.1"/>
    </source>
</evidence>
<comment type="caution">
    <text evidence="4">The sequence shown here is derived from an EMBL/GenBank/DDBJ whole genome shotgun (WGS) entry which is preliminary data.</text>
</comment>
<accession>A0A7J6TIH8</accession>
<name>A0A7J6TIH8_PEROL</name>
<dbReference type="GO" id="GO:0008270">
    <property type="term" value="F:zinc ion binding"/>
    <property type="evidence" value="ECO:0007669"/>
    <property type="project" value="UniProtKB-KW"/>
</dbReference>
<evidence type="ECO:0000256" key="1">
    <source>
        <dbReference type="PROSITE-ProRule" id="PRU00047"/>
    </source>
</evidence>
<feature type="non-terminal residue" evidence="4">
    <location>
        <position position="401"/>
    </location>
</feature>
<dbReference type="AlphaFoldDB" id="A0A7J6TIH8"/>
<evidence type="ECO:0000256" key="2">
    <source>
        <dbReference type="SAM" id="MobiDB-lite"/>
    </source>
</evidence>
<dbReference type="GO" id="GO:0003676">
    <property type="term" value="F:nucleic acid binding"/>
    <property type="evidence" value="ECO:0007669"/>
    <property type="project" value="InterPro"/>
</dbReference>
<keyword evidence="1" id="KW-0862">Zinc</keyword>
<protein>
    <recommendedName>
        <fullName evidence="3">CCHC-type domain-containing protein</fullName>
    </recommendedName>
</protein>
<dbReference type="InterPro" id="IPR036875">
    <property type="entry name" value="Znf_CCHC_sf"/>
</dbReference>
<dbReference type="SMART" id="SM00343">
    <property type="entry name" value="ZnF_C2HC"/>
    <property type="match status" value="1"/>
</dbReference>
<sequence>MSSNDVKESASLCPTFSGAADDHSHSTKSVEMFLKRLNTYMELKGIVHPPEGADPALVASYEAKRVGYLKAALRDKAASLVYSLPDALQSQYDVVVRELRTAFGMSPIEAYGSFTGRSMSSGENVDAFVASLRHDLSICLPNVTRENLLKMQFIRGLPPSSAAKTQSIVKESPGVSLEELTTIARDQFRAAKADGSLPAFFTAKGSRPKGKGRFKGGKGKDRQAGNKDRSKWLCFHCQKPGHFRRDCPQLKSETMPPTGNSEATPTNQEKVPCVGRVNLVLSTRTALNVELCATIDCVVVDALPGGFKGLVGVDFIRNVSGKLTVSASPFSGQPETFITALTASESNVDVPSSRSYKLPSCDVTEHLLGPEVNLSVEEAAVIPRPDDLSSVVPHYRWEVSW</sequence>
<organism evidence="4 5">
    <name type="scientific">Perkinsus olseni</name>
    <name type="common">Perkinsus atlanticus</name>
    <dbReference type="NCBI Taxonomy" id="32597"/>
    <lineage>
        <taxon>Eukaryota</taxon>
        <taxon>Sar</taxon>
        <taxon>Alveolata</taxon>
        <taxon>Perkinsozoa</taxon>
        <taxon>Perkinsea</taxon>
        <taxon>Perkinsida</taxon>
        <taxon>Perkinsidae</taxon>
        <taxon>Perkinsus</taxon>
    </lineage>
</organism>
<gene>
    <name evidence="4" type="ORF">FOZ62_031821</name>
</gene>
<keyword evidence="1" id="KW-0479">Metal-binding</keyword>
<reference evidence="4 5" key="1">
    <citation type="submission" date="2020-04" db="EMBL/GenBank/DDBJ databases">
        <title>Perkinsus olseni comparative genomics.</title>
        <authorList>
            <person name="Bogema D.R."/>
        </authorList>
    </citation>
    <scope>NUCLEOTIDE SEQUENCE [LARGE SCALE GENOMIC DNA]</scope>
    <source>
        <strain evidence="4">ATCC PRA-205</strain>
    </source>
</reference>
<feature type="region of interest" description="Disordered" evidence="2">
    <location>
        <begin position="206"/>
        <end position="227"/>
    </location>
</feature>
<feature type="compositionally biased region" description="Basic and acidic residues" evidence="2">
    <location>
        <begin position="218"/>
        <end position="227"/>
    </location>
</feature>
<dbReference type="Gene3D" id="4.10.60.10">
    <property type="entry name" value="Zinc finger, CCHC-type"/>
    <property type="match status" value="1"/>
</dbReference>
<dbReference type="SUPFAM" id="SSF57756">
    <property type="entry name" value="Retrovirus zinc finger-like domains"/>
    <property type="match status" value="1"/>
</dbReference>
<dbReference type="Pfam" id="PF00098">
    <property type="entry name" value="zf-CCHC"/>
    <property type="match status" value="1"/>
</dbReference>
<evidence type="ECO:0000259" key="3">
    <source>
        <dbReference type="PROSITE" id="PS50158"/>
    </source>
</evidence>
<dbReference type="PROSITE" id="PS50158">
    <property type="entry name" value="ZF_CCHC"/>
    <property type="match status" value="1"/>
</dbReference>
<feature type="compositionally biased region" description="Basic residues" evidence="2">
    <location>
        <begin position="206"/>
        <end position="217"/>
    </location>
</feature>
<feature type="domain" description="CCHC-type" evidence="3">
    <location>
        <begin position="234"/>
        <end position="249"/>
    </location>
</feature>